<keyword evidence="3" id="KW-1185">Reference proteome</keyword>
<dbReference type="SUPFAM" id="SSF53474">
    <property type="entry name" value="alpha/beta-Hydrolases"/>
    <property type="match status" value="1"/>
</dbReference>
<dbReference type="GO" id="GO:0016042">
    <property type="term" value="P:lipid catabolic process"/>
    <property type="evidence" value="ECO:0007669"/>
    <property type="project" value="InterPro"/>
</dbReference>
<evidence type="ECO:0000313" key="2">
    <source>
        <dbReference type="EMBL" id="GAC67610.1"/>
    </source>
</evidence>
<protein>
    <submittedName>
        <fullName evidence="2">Triacylglycerol lipase</fullName>
    </submittedName>
</protein>
<evidence type="ECO:0000256" key="1">
    <source>
        <dbReference type="SAM" id="SignalP"/>
    </source>
</evidence>
<dbReference type="GO" id="GO:0016298">
    <property type="term" value="F:lipase activity"/>
    <property type="evidence" value="ECO:0007669"/>
    <property type="project" value="TreeGrafter"/>
</dbReference>
<dbReference type="InterPro" id="IPR002918">
    <property type="entry name" value="Lipase_EstA/Esterase_EstB"/>
</dbReference>
<keyword evidence="1" id="KW-0732">Signal</keyword>
<dbReference type="Pfam" id="PF01674">
    <property type="entry name" value="Lipase_2"/>
    <property type="match status" value="1"/>
</dbReference>
<dbReference type="AlphaFoldDB" id="M0QG53"/>
<dbReference type="eggNOG" id="COG1075">
    <property type="taxonomic scope" value="Bacteria"/>
</dbReference>
<dbReference type="EMBL" id="BANX01000008">
    <property type="protein sequence ID" value="GAC67610.1"/>
    <property type="molecule type" value="Genomic_DNA"/>
</dbReference>
<dbReference type="RefSeq" id="WP_007618973.1">
    <property type="nucleotide sequence ID" value="NZ_BANX01000008.1"/>
</dbReference>
<evidence type="ECO:0000313" key="3">
    <source>
        <dbReference type="Proteomes" id="UP000011666"/>
    </source>
</evidence>
<accession>M0QG53</accession>
<dbReference type="Gene3D" id="3.40.50.1820">
    <property type="entry name" value="alpha/beta hydrolase"/>
    <property type="match status" value="1"/>
</dbReference>
<gene>
    <name evidence="2" type="primary">lip</name>
    <name evidence="2" type="ORF">GS4_08_01950</name>
</gene>
<proteinExistence type="predicted"/>
<dbReference type="PANTHER" id="PTHR32015">
    <property type="entry name" value="FASTING INDUCED LIPASE"/>
    <property type="match status" value="1"/>
</dbReference>
<reference evidence="2 3" key="1">
    <citation type="submission" date="2013-01" db="EMBL/GenBank/DDBJ databases">
        <title>Whole genome shotgun sequence of Gordonia soli NBRC 108243.</title>
        <authorList>
            <person name="Isaki-Nakamura S."/>
            <person name="Hosoyama A."/>
            <person name="Tsuchikane K."/>
            <person name="Ando Y."/>
            <person name="Baba S."/>
            <person name="Ohji S."/>
            <person name="Hamada M."/>
            <person name="Tamura T."/>
            <person name="Yamazoe A."/>
            <person name="Yamazaki S."/>
            <person name="Fujita N."/>
        </authorList>
    </citation>
    <scope>NUCLEOTIDE SEQUENCE [LARGE SCALE GENOMIC DNA]</scope>
    <source>
        <strain evidence="2 3">NBRC 108243</strain>
    </source>
</reference>
<dbReference type="InterPro" id="IPR029058">
    <property type="entry name" value="AB_hydrolase_fold"/>
</dbReference>
<sequence>MAMNNRIRRGLGVVAVGVALAVGSITGFGAAHAAPGTDRPLPETFGFFSGIPAELTHPGGSLPGSNDFSCRPSAEHPRPVILLHGTGGSQQTNWGAYVGMLSNRGYCVFAPTYGAIPGAPWPVSAIGGMTRMQVSGAQLARYVDRVLAATGATSVDIVGHSQGTYLPTYYIKYLGGASKVSNYVSLAPLWRGSFADSPISGLTQPLLRGADLPICGACGQMMAGSAMNKAIWSGGSPYVSGIRYTNISTRYDEIVVPYTSGQVAGRPGQQVRNIVVQDTCAQDYSDHLAIAGSRRTAYMVLNALDPAHPVRVPCEVVLPLHGA</sequence>
<dbReference type="STRING" id="1223545.GS4_08_01950"/>
<feature type="signal peptide" evidence="1">
    <location>
        <begin position="1"/>
        <end position="33"/>
    </location>
</feature>
<organism evidence="2 3">
    <name type="scientific">Gordonia soli NBRC 108243</name>
    <dbReference type="NCBI Taxonomy" id="1223545"/>
    <lineage>
        <taxon>Bacteria</taxon>
        <taxon>Bacillati</taxon>
        <taxon>Actinomycetota</taxon>
        <taxon>Actinomycetes</taxon>
        <taxon>Mycobacteriales</taxon>
        <taxon>Gordoniaceae</taxon>
        <taxon>Gordonia</taxon>
    </lineage>
</organism>
<dbReference type="Proteomes" id="UP000011666">
    <property type="component" value="Unassembled WGS sequence"/>
</dbReference>
<dbReference type="OrthoDB" id="8871309at2"/>
<comment type="caution">
    <text evidence="2">The sequence shown here is derived from an EMBL/GenBank/DDBJ whole genome shotgun (WGS) entry which is preliminary data.</text>
</comment>
<feature type="chain" id="PRO_5004004873" evidence="1">
    <location>
        <begin position="34"/>
        <end position="323"/>
    </location>
</feature>
<dbReference type="PANTHER" id="PTHR32015:SF1">
    <property type="entry name" value="LIPASE"/>
    <property type="match status" value="1"/>
</dbReference>
<name>M0QG53_9ACTN</name>